<proteinExistence type="predicted"/>
<evidence type="ECO:0000313" key="3">
    <source>
        <dbReference type="Proteomes" id="UP001306508"/>
    </source>
</evidence>
<dbReference type="GO" id="GO:0005655">
    <property type="term" value="C:nucleolar ribonuclease P complex"/>
    <property type="evidence" value="ECO:0007669"/>
    <property type="project" value="InterPro"/>
</dbReference>
<comment type="caution">
    <text evidence="2">The sequence shown here is derived from an EMBL/GenBank/DDBJ whole genome shotgun (WGS) entry which is preliminary data.</text>
</comment>
<dbReference type="InterPro" id="IPR049128">
    <property type="entry name" value="Pop8-like_dom"/>
</dbReference>
<dbReference type="PANTHER" id="PTHR28173:SF1">
    <property type="entry name" value="RIBONUCLEASES P_MRP PROTEIN SUBUNIT POP8"/>
    <property type="match status" value="1"/>
</dbReference>
<dbReference type="GO" id="GO:0000172">
    <property type="term" value="C:ribonuclease MRP complex"/>
    <property type="evidence" value="ECO:0007669"/>
    <property type="project" value="InterPro"/>
</dbReference>
<dbReference type="AlphaFoldDB" id="A0AAN7WF22"/>
<evidence type="ECO:0000313" key="2">
    <source>
        <dbReference type="EMBL" id="KAK5778373.1"/>
    </source>
</evidence>
<sequence>MRTSQDEKIDEEIRIDEMTWRRWLNYAFKRAHGLFGEGLEYYFIHQDDKVAYVKVNYQDKDLFSSAITTYVSSDELVGYPLIASIVQETSNLSNLAVSEHDKLWLQKEIEEQQNDNIH</sequence>
<name>A0AAN7WF22_9SACH</name>
<dbReference type="EMBL" id="JAWIZZ010000053">
    <property type="protein sequence ID" value="KAK5778373.1"/>
    <property type="molecule type" value="Genomic_DNA"/>
</dbReference>
<dbReference type="Pfam" id="PF20976">
    <property type="entry name" value="Pop8"/>
    <property type="match status" value="1"/>
</dbReference>
<reference evidence="3" key="1">
    <citation type="submission" date="2023-07" db="EMBL/GenBank/DDBJ databases">
        <title>A draft genome of Kazachstania heterogenica Y-27499.</title>
        <authorList>
            <person name="Donic C."/>
            <person name="Kralova J.S."/>
            <person name="Fidel L."/>
            <person name="Ben-Dor S."/>
            <person name="Jung S."/>
        </authorList>
    </citation>
    <scope>NUCLEOTIDE SEQUENCE [LARGE SCALE GENOMIC DNA]</scope>
    <source>
        <strain evidence="3">Y27499</strain>
    </source>
</reference>
<accession>A0AAN7WF22</accession>
<dbReference type="GO" id="GO:0034965">
    <property type="term" value="P:intronic box C/D snoRNA processing"/>
    <property type="evidence" value="ECO:0007669"/>
    <property type="project" value="TreeGrafter"/>
</dbReference>
<evidence type="ECO:0000259" key="1">
    <source>
        <dbReference type="Pfam" id="PF20976"/>
    </source>
</evidence>
<organism evidence="2 3">
    <name type="scientific">Arxiozyma heterogenica</name>
    <dbReference type="NCBI Taxonomy" id="278026"/>
    <lineage>
        <taxon>Eukaryota</taxon>
        <taxon>Fungi</taxon>
        <taxon>Dikarya</taxon>
        <taxon>Ascomycota</taxon>
        <taxon>Saccharomycotina</taxon>
        <taxon>Saccharomycetes</taxon>
        <taxon>Saccharomycetales</taxon>
        <taxon>Saccharomycetaceae</taxon>
        <taxon>Arxiozyma</taxon>
    </lineage>
</organism>
<dbReference type="PANTHER" id="PTHR28173">
    <property type="entry name" value="RIBONUCLEASES P/MRP PROTEIN SUBUNIT POP8"/>
    <property type="match status" value="1"/>
</dbReference>
<gene>
    <name evidence="2" type="ORF">RI543_004035</name>
</gene>
<dbReference type="InterPro" id="IPR020347">
    <property type="entry name" value="Pop8"/>
</dbReference>
<protein>
    <recommendedName>
        <fullName evidence="1">Ribonucleases P/MRP subunit Pop8-like domain-containing protein</fullName>
    </recommendedName>
</protein>
<feature type="domain" description="Ribonucleases P/MRP subunit Pop8-like" evidence="1">
    <location>
        <begin position="6"/>
        <end position="70"/>
    </location>
</feature>
<keyword evidence="3" id="KW-1185">Reference proteome</keyword>
<dbReference type="GO" id="GO:0008033">
    <property type="term" value="P:tRNA processing"/>
    <property type="evidence" value="ECO:0007669"/>
    <property type="project" value="InterPro"/>
</dbReference>
<dbReference type="GO" id="GO:0000294">
    <property type="term" value="P:nuclear-transcribed mRNA catabolic process, RNase MRP-dependent"/>
    <property type="evidence" value="ECO:0007669"/>
    <property type="project" value="TreeGrafter"/>
</dbReference>
<dbReference type="GO" id="GO:0004526">
    <property type="term" value="F:ribonuclease P activity"/>
    <property type="evidence" value="ECO:0007669"/>
    <property type="project" value="TreeGrafter"/>
</dbReference>
<dbReference type="GO" id="GO:0000171">
    <property type="term" value="F:ribonuclease MRP activity"/>
    <property type="evidence" value="ECO:0007669"/>
    <property type="project" value="TreeGrafter"/>
</dbReference>
<dbReference type="Proteomes" id="UP001306508">
    <property type="component" value="Unassembled WGS sequence"/>
</dbReference>